<sequence>MKENQKTSTEIMDIVVDVSAKLGQVGIVCLMLSVLVSLGY</sequence>
<gene>
    <name evidence="1" type="ORF">ACFO4O_00900</name>
</gene>
<protein>
    <submittedName>
        <fullName evidence="1">Uncharacterized protein</fullName>
    </submittedName>
</protein>
<name>A0ABV9LQI0_9ALTE</name>
<accession>A0ABV9LQI0</accession>
<keyword evidence="2" id="KW-1185">Reference proteome</keyword>
<dbReference type="Proteomes" id="UP001595897">
    <property type="component" value="Unassembled WGS sequence"/>
</dbReference>
<dbReference type="EMBL" id="JBHSGU010000001">
    <property type="protein sequence ID" value="MFC4698717.1"/>
    <property type="molecule type" value="Genomic_DNA"/>
</dbReference>
<evidence type="ECO:0000313" key="2">
    <source>
        <dbReference type="Proteomes" id="UP001595897"/>
    </source>
</evidence>
<evidence type="ECO:0000313" key="1">
    <source>
        <dbReference type="EMBL" id="MFC4698717.1"/>
    </source>
</evidence>
<dbReference type="RefSeq" id="WP_382405350.1">
    <property type="nucleotide sequence ID" value="NZ_JBHSGU010000001.1"/>
</dbReference>
<comment type="caution">
    <text evidence="1">The sequence shown here is derived from an EMBL/GenBank/DDBJ whole genome shotgun (WGS) entry which is preliminary data.</text>
</comment>
<reference evidence="2" key="1">
    <citation type="journal article" date="2019" name="Int. J. Syst. Evol. Microbiol.">
        <title>The Global Catalogue of Microorganisms (GCM) 10K type strain sequencing project: providing services to taxonomists for standard genome sequencing and annotation.</title>
        <authorList>
            <consortium name="The Broad Institute Genomics Platform"/>
            <consortium name="The Broad Institute Genome Sequencing Center for Infectious Disease"/>
            <person name="Wu L."/>
            <person name="Ma J."/>
        </authorList>
    </citation>
    <scope>NUCLEOTIDE SEQUENCE [LARGE SCALE GENOMIC DNA]</scope>
    <source>
        <strain evidence="2">KACC 12507</strain>
    </source>
</reference>
<organism evidence="1 2">
    <name type="scientific">Glaciecola siphonariae</name>
    <dbReference type="NCBI Taxonomy" id="521012"/>
    <lineage>
        <taxon>Bacteria</taxon>
        <taxon>Pseudomonadati</taxon>
        <taxon>Pseudomonadota</taxon>
        <taxon>Gammaproteobacteria</taxon>
        <taxon>Alteromonadales</taxon>
        <taxon>Alteromonadaceae</taxon>
        <taxon>Glaciecola</taxon>
    </lineage>
</organism>
<proteinExistence type="predicted"/>